<dbReference type="GO" id="GO:0004550">
    <property type="term" value="F:nucleoside diphosphate kinase activity"/>
    <property type="evidence" value="ECO:0007669"/>
    <property type="project" value="UniProtKB-EC"/>
</dbReference>
<dbReference type="InterPro" id="IPR034907">
    <property type="entry name" value="NDK-like_dom"/>
</dbReference>
<evidence type="ECO:0000256" key="3">
    <source>
        <dbReference type="ARBA" id="ARBA00012966"/>
    </source>
</evidence>
<accession>A0A0G0FTI5</accession>
<dbReference type="InterPro" id="IPR036850">
    <property type="entry name" value="NDK-like_dom_sf"/>
</dbReference>
<evidence type="ECO:0000313" key="8">
    <source>
        <dbReference type="EMBL" id="KKQ22348.1"/>
    </source>
</evidence>
<dbReference type="PANTHER" id="PTHR11349">
    <property type="entry name" value="NUCLEOSIDE DIPHOSPHATE KINASE"/>
    <property type="match status" value="1"/>
</dbReference>
<keyword evidence="5 8" id="KW-0418">Kinase</keyword>
<comment type="cofactor">
    <cofactor evidence="1">
        <name>Mg(2+)</name>
        <dbReference type="ChEBI" id="CHEBI:18420"/>
    </cofactor>
</comment>
<evidence type="ECO:0000256" key="1">
    <source>
        <dbReference type="ARBA" id="ARBA00001946"/>
    </source>
</evidence>
<comment type="caution">
    <text evidence="8">The sequence shown here is derived from an EMBL/GenBank/DDBJ whole genome shotgun (WGS) entry which is preliminary data.</text>
</comment>
<reference evidence="8 9" key="1">
    <citation type="journal article" date="2015" name="Nature">
        <title>rRNA introns, odd ribosomes, and small enigmatic genomes across a large radiation of phyla.</title>
        <authorList>
            <person name="Brown C.T."/>
            <person name="Hug L.A."/>
            <person name="Thomas B.C."/>
            <person name="Sharon I."/>
            <person name="Castelle C.J."/>
            <person name="Singh A."/>
            <person name="Wilkins M.J."/>
            <person name="Williams K.H."/>
            <person name="Banfield J.F."/>
        </authorList>
    </citation>
    <scope>NUCLEOTIDE SEQUENCE [LARGE SCALE GENOMIC DNA]</scope>
</reference>
<dbReference type="Gene3D" id="3.30.70.141">
    <property type="entry name" value="Nucleoside diphosphate kinase-like domain"/>
    <property type="match status" value="1"/>
</dbReference>
<sequence>MEFNEEKTLVVIKPDGAKRGLVGEIISRFEKVGLKIAALKAVKIDEKVATKHYGYNEEWFEKVGKKVKEFYQKIGFDPGEELGKLSNSEMGRLIQKWNVDFLTEGVVVAMILKGFNAVEVVRKMVGATYPNEAQPGTIRGDYSLESPLVANLQKKAVRNLVHASGTAEEARLEIELWFKEGEIFE</sequence>
<dbReference type="PATRIC" id="fig|1619010.3.peg.328"/>
<dbReference type="AlphaFoldDB" id="A0A0G0FTI5"/>
<dbReference type="EC" id="2.7.4.6" evidence="3"/>
<evidence type="ECO:0000259" key="7">
    <source>
        <dbReference type="SMART" id="SM00562"/>
    </source>
</evidence>
<dbReference type="EMBL" id="LBSR01000008">
    <property type="protein sequence ID" value="KKQ22348.1"/>
    <property type="molecule type" value="Genomic_DNA"/>
</dbReference>
<evidence type="ECO:0000256" key="4">
    <source>
        <dbReference type="ARBA" id="ARBA00022679"/>
    </source>
</evidence>
<dbReference type="Pfam" id="PF00334">
    <property type="entry name" value="NDK"/>
    <property type="match status" value="2"/>
</dbReference>
<evidence type="ECO:0000256" key="5">
    <source>
        <dbReference type="ARBA" id="ARBA00022777"/>
    </source>
</evidence>
<evidence type="ECO:0000313" key="9">
    <source>
        <dbReference type="Proteomes" id="UP000034044"/>
    </source>
</evidence>
<evidence type="ECO:0000256" key="6">
    <source>
        <dbReference type="PROSITE-ProRule" id="PRU00706"/>
    </source>
</evidence>
<comment type="similarity">
    <text evidence="2 6">Belongs to the NDK family.</text>
</comment>
<name>A0A0G0FTI5_9BACT</name>
<dbReference type="PROSITE" id="PS51374">
    <property type="entry name" value="NDPK_LIKE"/>
    <property type="match status" value="1"/>
</dbReference>
<evidence type="ECO:0000256" key="2">
    <source>
        <dbReference type="ARBA" id="ARBA00008142"/>
    </source>
</evidence>
<dbReference type="SUPFAM" id="SSF54919">
    <property type="entry name" value="Nucleoside diphosphate kinase, NDK"/>
    <property type="match status" value="1"/>
</dbReference>
<organism evidence="8 9">
    <name type="scientific">Candidatus Wolfebacteria bacterium GW2011_GWC1_37_10</name>
    <dbReference type="NCBI Taxonomy" id="1619010"/>
    <lineage>
        <taxon>Bacteria</taxon>
        <taxon>Candidatus Wolfeibacteriota</taxon>
    </lineage>
</organism>
<dbReference type="CDD" id="cd04413">
    <property type="entry name" value="NDPk_I"/>
    <property type="match status" value="1"/>
</dbReference>
<proteinExistence type="inferred from homology"/>
<feature type="domain" description="Nucleoside diphosphate kinase-like" evidence="7">
    <location>
        <begin position="5"/>
        <end position="185"/>
    </location>
</feature>
<dbReference type="Proteomes" id="UP000034044">
    <property type="component" value="Unassembled WGS sequence"/>
</dbReference>
<keyword evidence="4" id="KW-0808">Transferase</keyword>
<dbReference type="SMART" id="SM00562">
    <property type="entry name" value="NDK"/>
    <property type="match status" value="1"/>
</dbReference>
<protein>
    <recommendedName>
        <fullName evidence="3">nucleoside-diphosphate kinase</fullName>
        <ecNumber evidence="3">2.7.4.6</ecNumber>
    </recommendedName>
</protein>
<gene>
    <name evidence="8" type="ORF">US36_C0008G0020</name>
</gene>
<comment type="caution">
    <text evidence="6">Lacks conserved residue(s) required for the propagation of feature annotation.</text>
</comment>